<comment type="caution">
    <text evidence="1">The sequence shown here is derived from an EMBL/GenBank/DDBJ whole genome shotgun (WGS) entry which is preliminary data.</text>
</comment>
<dbReference type="GO" id="GO:0016787">
    <property type="term" value="F:hydrolase activity"/>
    <property type="evidence" value="ECO:0007669"/>
    <property type="project" value="UniProtKB-KW"/>
</dbReference>
<name>A0ABP7E5Y9_9SPHN</name>
<evidence type="ECO:0000313" key="1">
    <source>
        <dbReference type="EMBL" id="GAA3713970.1"/>
    </source>
</evidence>
<dbReference type="EMBL" id="BAABBF010000005">
    <property type="protein sequence ID" value="GAA3713970.1"/>
    <property type="molecule type" value="Genomic_DNA"/>
</dbReference>
<dbReference type="InterPro" id="IPR029058">
    <property type="entry name" value="AB_hydrolase_fold"/>
</dbReference>
<dbReference type="Proteomes" id="UP001500523">
    <property type="component" value="Unassembled WGS sequence"/>
</dbReference>
<keyword evidence="2" id="KW-1185">Reference proteome</keyword>
<dbReference type="Gene3D" id="3.40.50.1820">
    <property type="entry name" value="alpha/beta hydrolase"/>
    <property type="match status" value="1"/>
</dbReference>
<organism evidence="1 2">
    <name type="scientific">Sphingomonas cynarae</name>
    <dbReference type="NCBI Taxonomy" id="930197"/>
    <lineage>
        <taxon>Bacteria</taxon>
        <taxon>Pseudomonadati</taxon>
        <taxon>Pseudomonadota</taxon>
        <taxon>Alphaproteobacteria</taxon>
        <taxon>Sphingomonadales</taxon>
        <taxon>Sphingomonadaceae</taxon>
        <taxon>Sphingomonas</taxon>
    </lineage>
</organism>
<sequence length="241" mass="25733">MGSFAPHETTRPTFLTVPGLGGSGPSHWQTLWERSRPGTMRADLGMWHTPHRNSWVTRLDLAIRQAEAPVILVAHSLGCLAVAWWAELSPQPYGWPVAGALLVAPADVDRVGVQEELRGFAPSPHTPLPFPSIVVASNDDPWITIDRAHSLAANWGSHFVDIGEQGHINAASGLGMWPEGQELLDRVVAATIDGNGRTRTPGDAYAMLRRSGISRAVADPADEPLATIAPAAIRQGFSAGG</sequence>
<reference evidence="2" key="1">
    <citation type="journal article" date="2019" name="Int. J. Syst. Evol. Microbiol.">
        <title>The Global Catalogue of Microorganisms (GCM) 10K type strain sequencing project: providing services to taxonomists for standard genome sequencing and annotation.</title>
        <authorList>
            <consortium name="The Broad Institute Genomics Platform"/>
            <consortium name="The Broad Institute Genome Sequencing Center for Infectious Disease"/>
            <person name="Wu L."/>
            <person name="Ma J."/>
        </authorList>
    </citation>
    <scope>NUCLEOTIDE SEQUENCE [LARGE SCALE GENOMIC DNA]</scope>
    <source>
        <strain evidence="2">JCM 17498</strain>
    </source>
</reference>
<dbReference type="RefSeq" id="WP_344693578.1">
    <property type="nucleotide sequence ID" value="NZ_BAABBF010000005.1"/>
</dbReference>
<dbReference type="Pfam" id="PF06821">
    <property type="entry name" value="Ser_hydrolase"/>
    <property type="match status" value="1"/>
</dbReference>
<evidence type="ECO:0000313" key="2">
    <source>
        <dbReference type="Proteomes" id="UP001500523"/>
    </source>
</evidence>
<accession>A0ABP7E5Y9</accession>
<proteinExistence type="predicted"/>
<dbReference type="SUPFAM" id="SSF53474">
    <property type="entry name" value="alpha/beta-Hydrolases"/>
    <property type="match status" value="1"/>
</dbReference>
<protein>
    <submittedName>
        <fullName evidence="1">Alpha/beta hydrolase</fullName>
    </submittedName>
</protein>
<dbReference type="InterPro" id="IPR010662">
    <property type="entry name" value="RBBP9/YdeN"/>
</dbReference>
<keyword evidence="1" id="KW-0378">Hydrolase</keyword>
<gene>
    <name evidence="1" type="ORF">GCM10022268_23420</name>
</gene>